<evidence type="ECO:0000256" key="2">
    <source>
        <dbReference type="SAM" id="Coils"/>
    </source>
</evidence>
<keyword evidence="6" id="KW-1185">Reference proteome</keyword>
<dbReference type="NCBIfam" id="TIGR01614">
    <property type="entry name" value="PME_inhib"/>
    <property type="match status" value="1"/>
</dbReference>
<accession>A0AAW1I609</accession>
<feature type="domain" description="Pectinesterase inhibitor" evidence="4">
    <location>
        <begin position="56"/>
        <end position="197"/>
    </location>
</feature>
<dbReference type="Pfam" id="PF04043">
    <property type="entry name" value="PMEI"/>
    <property type="match status" value="1"/>
</dbReference>
<dbReference type="EMBL" id="JBDFQZ010000010">
    <property type="protein sequence ID" value="KAK9685011.1"/>
    <property type="molecule type" value="Genomic_DNA"/>
</dbReference>
<reference evidence="5" key="1">
    <citation type="submission" date="2024-03" db="EMBL/GenBank/DDBJ databases">
        <title>WGS assembly of Saponaria officinalis var. Norfolk2.</title>
        <authorList>
            <person name="Jenkins J."/>
            <person name="Shu S."/>
            <person name="Grimwood J."/>
            <person name="Barry K."/>
            <person name="Goodstein D."/>
            <person name="Schmutz J."/>
            <person name="Leebens-Mack J."/>
            <person name="Osbourn A."/>
        </authorList>
    </citation>
    <scope>NUCLEOTIDE SEQUENCE [LARGE SCALE GENOMIC DNA]</scope>
    <source>
        <strain evidence="5">JIC</strain>
    </source>
</reference>
<feature type="chain" id="PRO_5043553425" description="Pectinesterase inhibitor domain-containing protein" evidence="3">
    <location>
        <begin position="23"/>
        <end position="208"/>
    </location>
</feature>
<gene>
    <name evidence="5" type="ORF">RND81_10G249500</name>
</gene>
<sequence length="208" mass="22637">MEFNYITLFSIYISSLMVISHASSPISSSIKTTTSSSPHSSITSLVNDLKTINSNIPEKVIEACKTTDFPSECSSSVAPLLLDGKSEPLDILQGQAKALTHALEIAKENIDSLKSEVKKEQTILTCKQMYENAKGEISKAMELASRNDKYGVNVYFSGAITFIETCKDELPKDLKNDSTIILVNNLLSNLASNCLALGNFAMGLHVHN</sequence>
<keyword evidence="2" id="KW-0175">Coiled coil</keyword>
<dbReference type="InterPro" id="IPR051955">
    <property type="entry name" value="PME_Inhibitor"/>
</dbReference>
<dbReference type="Gene3D" id="1.20.140.40">
    <property type="entry name" value="Invertase/pectin methylesterase inhibitor family protein"/>
    <property type="match status" value="1"/>
</dbReference>
<dbReference type="Proteomes" id="UP001443914">
    <property type="component" value="Unassembled WGS sequence"/>
</dbReference>
<organism evidence="5 6">
    <name type="scientific">Saponaria officinalis</name>
    <name type="common">Common soapwort</name>
    <name type="synonym">Lychnis saponaria</name>
    <dbReference type="NCBI Taxonomy" id="3572"/>
    <lineage>
        <taxon>Eukaryota</taxon>
        <taxon>Viridiplantae</taxon>
        <taxon>Streptophyta</taxon>
        <taxon>Embryophyta</taxon>
        <taxon>Tracheophyta</taxon>
        <taxon>Spermatophyta</taxon>
        <taxon>Magnoliopsida</taxon>
        <taxon>eudicotyledons</taxon>
        <taxon>Gunneridae</taxon>
        <taxon>Pentapetalae</taxon>
        <taxon>Caryophyllales</taxon>
        <taxon>Caryophyllaceae</taxon>
        <taxon>Caryophylleae</taxon>
        <taxon>Saponaria</taxon>
    </lineage>
</organism>
<evidence type="ECO:0000313" key="5">
    <source>
        <dbReference type="EMBL" id="KAK9685011.1"/>
    </source>
</evidence>
<dbReference type="PANTHER" id="PTHR31080:SF274">
    <property type="entry name" value="PECTINESTERASE_PECTINESTERASE INHIBITOR 26"/>
    <property type="match status" value="1"/>
</dbReference>
<evidence type="ECO:0000256" key="1">
    <source>
        <dbReference type="ARBA" id="ARBA00022729"/>
    </source>
</evidence>
<feature type="coiled-coil region" evidence="2">
    <location>
        <begin position="89"/>
        <end position="123"/>
    </location>
</feature>
<comment type="caution">
    <text evidence="5">The sequence shown here is derived from an EMBL/GenBank/DDBJ whole genome shotgun (WGS) entry which is preliminary data.</text>
</comment>
<keyword evidence="1 3" id="KW-0732">Signal</keyword>
<dbReference type="InterPro" id="IPR006501">
    <property type="entry name" value="Pectinesterase_inhib_dom"/>
</dbReference>
<evidence type="ECO:0000313" key="6">
    <source>
        <dbReference type="Proteomes" id="UP001443914"/>
    </source>
</evidence>
<feature type="signal peptide" evidence="3">
    <location>
        <begin position="1"/>
        <end position="22"/>
    </location>
</feature>
<name>A0AAW1I609_SAPOF</name>
<dbReference type="CDD" id="cd15800">
    <property type="entry name" value="PMEI-like_2"/>
    <property type="match status" value="1"/>
</dbReference>
<dbReference type="SUPFAM" id="SSF101148">
    <property type="entry name" value="Plant invertase/pectin methylesterase inhibitor"/>
    <property type="match status" value="1"/>
</dbReference>
<dbReference type="PANTHER" id="PTHR31080">
    <property type="entry name" value="PECTINESTERASE INHIBITOR-LIKE"/>
    <property type="match status" value="1"/>
</dbReference>
<dbReference type="InterPro" id="IPR035513">
    <property type="entry name" value="Invertase/methylesterase_inhib"/>
</dbReference>
<dbReference type="SMART" id="SM00856">
    <property type="entry name" value="PMEI"/>
    <property type="match status" value="1"/>
</dbReference>
<evidence type="ECO:0000259" key="4">
    <source>
        <dbReference type="SMART" id="SM00856"/>
    </source>
</evidence>
<dbReference type="AlphaFoldDB" id="A0AAW1I609"/>
<protein>
    <recommendedName>
        <fullName evidence="4">Pectinesterase inhibitor domain-containing protein</fullName>
    </recommendedName>
</protein>
<proteinExistence type="predicted"/>
<evidence type="ECO:0000256" key="3">
    <source>
        <dbReference type="SAM" id="SignalP"/>
    </source>
</evidence>
<dbReference type="GO" id="GO:0004857">
    <property type="term" value="F:enzyme inhibitor activity"/>
    <property type="evidence" value="ECO:0007669"/>
    <property type="project" value="InterPro"/>
</dbReference>